<dbReference type="SUPFAM" id="SSF53300">
    <property type="entry name" value="vWA-like"/>
    <property type="match status" value="1"/>
</dbReference>
<dbReference type="Gene3D" id="3.40.50.410">
    <property type="entry name" value="von Willebrand factor, type A domain"/>
    <property type="match status" value="1"/>
</dbReference>
<evidence type="ECO:0000313" key="2">
    <source>
        <dbReference type="EMBL" id="PWA54610.1"/>
    </source>
</evidence>
<accession>A0A2U1M072</accession>
<dbReference type="InterPro" id="IPR002035">
    <property type="entry name" value="VWF_A"/>
</dbReference>
<dbReference type="AlphaFoldDB" id="A0A2U1M072"/>
<feature type="domain" description="VWFA" evidence="1">
    <location>
        <begin position="328"/>
        <end position="514"/>
    </location>
</feature>
<organism evidence="2 3">
    <name type="scientific">Artemisia annua</name>
    <name type="common">Sweet wormwood</name>
    <dbReference type="NCBI Taxonomy" id="35608"/>
    <lineage>
        <taxon>Eukaryota</taxon>
        <taxon>Viridiplantae</taxon>
        <taxon>Streptophyta</taxon>
        <taxon>Embryophyta</taxon>
        <taxon>Tracheophyta</taxon>
        <taxon>Spermatophyta</taxon>
        <taxon>Magnoliopsida</taxon>
        <taxon>eudicotyledons</taxon>
        <taxon>Gunneridae</taxon>
        <taxon>Pentapetalae</taxon>
        <taxon>asterids</taxon>
        <taxon>campanulids</taxon>
        <taxon>Asterales</taxon>
        <taxon>Asteraceae</taxon>
        <taxon>Asteroideae</taxon>
        <taxon>Anthemideae</taxon>
        <taxon>Artemisiinae</taxon>
        <taxon>Artemisia</taxon>
    </lineage>
</organism>
<dbReference type="EMBL" id="PKPP01007021">
    <property type="protein sequence ID" value="PWA54610.1"/>
    <property type="molecule type" value="Genomic_DNA"/>
</dbReference>
<keyword evidence="3" id="KW-1185">Reference proteome</keyword>
<dbReference type="OrthoDB" id="1729737at2759"/>
<dbReference type="SMART" id="SM00327">
    <property type="entry name" value="VWA"/>
    <property type="match status" value="1"/>
</dbReference>
<protein>
    <submittedName>
        <fullName evidence="2">von Willebrand factor, type A</fullName>
    </submittedName>
</protein>
<evidence type="ECO:0000259" key="1">
    <source>
        <dbReference type="PROSITE" id="PS50234"/>
    </source>
</evidence>
<comment type="caution">
    <text evidence="2">The sequence shown here is derived from an EMBL/GenBank/DDBJ whole genome shotgun (WGS) entry which is preliminary data.</text>
</comment>
<gene>
    <name evidence="2" type="ORF">CTI12_AA434530</name>
</gene>
<proteinExistence type="predicted"/>
<sequence>MHHDDFITGVEDGLRLAKRIYFGNDRSVAAPRPVPHMEKTASRAMYPTSPMVYAVVSNPGIVDNPDMPSYQPHVHGRCNPPALIPLQMNGISFEVDCYLDKAFVTMSGSWRVHCVTGNASCSCRVAIPMGEEGSILGAEVEVPRKSYSTQLALISENEETEDVSIAEDGGLLKPHIFTLTVPQVDGGSNVSVKARWSQKIMYKDGEFILSVPYSFPEYVTPAGKKLPKKEKIELNINSGLSTEIMCTTSSHPLKERKREPGKLSFLYETNVLTWSSSDFVFKYHASTTTPFGHVLLQTPTTASIDQRDMFSLYLFAGPDKSTKVCRKEVVFVVDISESMKGNIMEVTKNTVGAALLKLDQDESFGIIAFNDQIHLFSSTLELATRESICNAIEWIGMNFVASGGTNISSALEQALVMFSETRTSTPMVYFITDGAVEDERKICYTIQNQFQNKGQEVCPRINTFGIGSFCNHYFLRMLAMISNGQYHASYDTDSIEGAMQTWFTKASSIMLKKIVIDGLDGLNDLEIYPSTIPDLCSERALIVCGRYKGDFPNTLKLRAIRADMTNFTIDIDVQQANDIPLIKILAKQQIDSYTTQAWFSQDKELEDKVAKISLETGTVSEYTHMVLLKTAPQAIASKSGKKKGKKGSNSQKTESLITEQIKVLDNLGLGFGNVIATIENILPGFGPRPPTQAEKLARVTGNCCLDMFGRCCCMSCLQACSKINNQCSVVLTQVCGFVTCFGCCQCWE</sequence>
<name>A0A2U1M072_ARTAN</name>
<dbReference type="Proteomes" id="UP000245207">
    <property type="component" value="Unassembled WGS sequence"/>
</dbReference>
<dbReference type="Pfam" id="PF13519">
    <property type="entry name" value="VWA_2"/>
    <property type="match status" value="1"/>
</dbReference>
<dbReference type="PROSITE" id="PS50234">
    <property type="entry name" value="VWFA"/>
    <property type="match status" value="1"/>
</dbReference>
<dbReference type="InterPro" id="IPR036465">
    <property type="entry name" value="vWFA_dom_sf"/>
</dbReference>
<dbReference type="STRING" id="35608.A0A2U1M072"/>
<reference evidence="2 3" key="1">
    <citation type="journal article" date="2018" name="Mol. Plant">
        <title>The genome of Artemisia annua provides insight into the evolution of Asteraceae family and artemisinin biosynthesis.</title>
        <authorList>
            <person name="Shen Q."/>
            <person name="Zhang L."/>
            <person name="Liao Z."/>
            <person name="Wang S."/>
            <person name="Yan T."/>
            <person name="Shi P."/>
            <person name="Liu M."/>
            <person name="Fu X."/>
            <person name="Pan Q."/>
            <person name="Wang Y."/>
            <person name="Lv Z."/>
            <person name="Lu X."/>
            <person name="Zhang F."/>
            <person name="Jiang W."/>
            <person name="Ma Y."/>
            <person name="Chen M."/>
            <person name="Hao X."/>
            <person name="Li L."/>
            <person name="Tang Y."/>
            <person name="Lv G."/>
            <person name="Zhou Y."/>
            <person name="Sun X."/>
            <person name="Brodelius P.E."/>
            <person name="Rose J.K.C."/>
            <person name="Tang K."/>
        </authorList>
    </citation>
    <scope>NUCLEOTIDE SEQUENCE [LARGE SCALE GENOMIC DNA]</scope>
    <source>
        <strain evidence="3">cv. Huhao1</strain>
        <tissue evidence="2">Leaf</tissue>
    </source>
</reference>
<evidence type="ECO:0000313" key="3">
    <source>
        <dbReference type="Proteomes" id="UP000245207"/>
    </source>
</evidence>
<dbReference type="PANTHER" id="PTHR46503:SF8">
    <property type="entry name" value="VON WILLEBRAND FACTOR, TYPE A-RELATED"/>
    <property type="match status" value="1"/>
</dbReference>
<dbReference type="PANTHER" id="PTHR46503">
    <property type="entry name" value="INTER-ALPHA-TRYPSIN INHIBITOR HEAVY CHAIN-LIKE PROTEIN"/>
    <property type="match status" value="1"/>
</dbReference>